<dbReference type="EMBL" id="KN732428">
    <property type="protein sequence ID" value="KIH59024.1"/>
    <property type="molecule type" value="Genomic_DNA"/>
</dbReference>
<name>A0A0C2GJH9_9BILA</name>
<evidence type="ECO:0000313" key="1">
    <source>
        <dbReference type="EMBL" id="KIH59024.1"/>
    </source>
</evidence>
<gene>
    <name evidence="1" type="ORF">ANCDUO_10760</name>
</gene>
<keyword evidence="2" id="KW-1185">Reference proteome</keyword>
<proteinExistence type="predicted"/>
<sequence>MRDDRDNLSTADEPFPMLLIFAPLVFSGHPGTNWANFKRSPEYDYSYSGEVFTVRTLPPGFSLATTTASSDYDYSMEDEKEKTKGKVYFDSFEAKTR</sequence>
<dbReference type="OrthoDB" id="10565537at2759"/>
<reference evidence="1 2" key="1">
    <citation type="submission" date="2013-12" db="EMBL/GenBank/DDBJ databases">
        <title>Draft genome of the parsitic nematode Ancylostoma duodenale.</title>
        <authorList>
            <person name="Mitreva M."/>
        </authorList>
    </citation>
    <scope>NUCLEOTIDE SEQUENCE [LARGE SCALE GENOMIC DNA]</scope>
    <source>
        <strain evidence="1 2">Zhejiang</strain>
    </source>
</reference>
<accession>A0A0C2GJH9</accession>
<dbReference type="AlphaFoldDB" id="A0A0C2GJH9"/>
<organism evidence="1 2">
    <name type="scientific">Ancylostoma duodenale</name>
    <dbReference type="NCBI Taxonomy" id="51022"/>
    <lineage>
        <taxon>Eukaryota</taxon>
        <taxon>Metazoa</taxon>
        <taxon>Ecdysozoa</taxon>
        <taxon>Nematoda</taxon>
        <taxon>Chromadorea</taxon>
        <taxon>Rhabditida</taxon>
        <taxon>Rhabditina</taxon>
        <taxon>Rhabditomorpha</taxon>
        <taxon>Strongyloidea</taxon>
        <taxon>Ancylostomatidae</taxon>
        <taxon>Ancylostomatinae</taxon>
        <taxon>Ancylostoma</taxon>
    </lineage>
</organism>
<dbReference type="Proteomes" id="UP000054047">
    <property type="component" value="Unassembled WGS sequence"/>
</dbReference>
<protein>
    <submittedName>
        <fullName evidence="1">Uncharacterized protein</fullName>
    </submittedName>
</protein>
<evidence type="ECO:0000313" key="2">
    <source>
        <dbReference type="Proteomes" id="UP000054047"/>
    </source>
</evidence>